<proteinExistence type="predicted"/>
<keyword evidence="10" id="KW-0902">Two-component regulatory system</keyword>
<accession>W7D2D5</accession>
<keyword evidence="3" id="KW-0597">Phosphoprotein</keyword>
<evidence type="ECO:0000313" key="14">
    <source>
        <dbReference type="Proteomes" id="UP000019243"/>
    </source>
</evidence>
<dbReference type="OrthoDB" id="9776552at2"/>
<evidence type="ECO:0000256" key="1">
    <source>
        <dbReference type="ARBA" id="ARBA00004651"/>
    </source>
</evidence>
<dbReference type="InterPro" id="IPR050640">
    <property type="entry name" value="Bact_2-comp_sensor_kinase"/>
</dbReference>
<dbReference type="Gene3D" id="3.30.565.10">
    <property type="entry name" value="Histidine kinase-like ATPase, C-terminal domain"/>
    <property type="match status" value="1"/>
</dbReference>
<dbReference type="GO" id="GO:0000155">
    <property type="term" value="F:phosphorelay sensor kinase activity"/>
    <property type="evidence" value="ECO:0007669"/>
    <property type="project" value="InterPro"/>
</dbReference>
<dbReference type="Pfam" id="PF06580">
    <property type="entry name" value="His_kinase"/>
    <property type="match status" value="1"/>
</dbReference>
<dbReference type="AlphaFoldDB" id="W7D2D5"/>
<keyword evidence="8" id="KW-0067">ATP-binding</keyword>
<comment type="caution">
    <text evidence="13">The sequence shown here is derived from an EMBL/GenBank/DDBJ whole genome shotgun (WGS) entry which is preliminary data.</text>
</comment>
<evidence type="ECO:0000256" key="2">
    <source>
        <dbReference type="ARBA" id="ARBA00022475"/>
    </source>
</evidence>
<keyword evidence="2" id="KW-1003">Cell membrane</keyword>
<reference evidence="13 14" key="1">
    <citation type="submission" date="2012-12" db="EMBL/GenBank/DDBJ databases">
        <title>Novel taxa of Listeriaceae from agricultural environments in the United States.</title>
        <authorList>
            <person name="den Bakker H.C."/>
            <person name="Allred A."/>
            <person name="Warchocki S."/>
            <person name="Wright E.M."/>
            <person name="Burrell A."/>
            <person name="Nightingale K.K."/>
            <person name="Kephart D."/>
            <person name="Wiedmann M."/>
        </authorList>
    </citation>
    <scope>NUCLEOTIDE SEQUENCE [LARGE SCALE GENOMIC DNA]</scope>
    <source>
        <strain evidence="13 14">FSL F6-1037</strain>
    </source>
</reference>
<keyword evidence="14" id="KW-1185">Reference proteome</keyword>
<gene>
    <name evidence="13" type="ORF">BCAMP_00600</name>
</gene>
<protein>
    <submittedName>
        <fullName evidence="13">Two-component sensor kinase YesM</fullName>
    </submittedName>
</protein>
<evidence type="ECO:0000256" key="3">
    <source>
        <dbReference type="ARBA" id="ARBA00022553"/>
    </source>
</evidence>
<keyword evidence="9" id="KW-1133">Transmembrane helix</keyword>
<dbReference type="PATRIC" id="fig|1265861.3.peg.116"/>
<keyword evidence="7 13" id="KW-0418">Kinase</keyword>
<feature type="domain" description="Signal transduction histidine kinase internal region" evidence="12">
    <location>
        <begin position="45"/>
        <end position="122"/>
    </location>
</feature>
<evidence type="ECO:0000256" key="9">
    <source>
        <dbReference type="ARBA" id="ARBA00022989"/>
    </source>
</evidence>
<comment type="subcellular location">
    <subcellularLocation>
        <location evidence="1">Cell membrane</location>
        <topology evidence="1">Multi-pass membrane protein</topology>
    </subcellularLocation>
</comment>
<dbReference type="GO" id="GO:0005886">
    <property type="term" value="C:plasma membrane"/>
    <property type="evidence" value="ECO:0007669"/>
    <property type="project" value="UniProtKB-SubCell"/>
</dbReference>
<dbReference type="InterPro" id="IPR036890">
    <property type="entry name" value="HATPase_C_sf"/>
</dbReference>
<evidence type="ECO:0000256" key="10">
    <source>
        <dbReference type="ARBA" id="ARBA00023012"/>
    </source>
</evidence>
<dbReference type="PANTHER" id="PTHR34220:SF11">
    <property type="entry name" value="SENSOR PROTEIN KINASE HPTS"/>
    <property type="match status" value="1"/>
</dbReference>
<evidence type="ECO:0000259" key="12">
    <source>
        <dbReference type="Pfam" id="PF06580"/>
    </source>
</evidence>
<evidence type="ECO:0000256" key="8">
    <source>
        <dbReference type="ARBA" id="ARBA00022840"/>
    </source>
</evidence>
<dbReference type="STRING" id="1265861.BCAMP_00600"/>
<dbReference type="Proteomes" id="UP000019243">
    <property type="component" value="Unassembled WGS sequence"/>
</dbReference>
<evidence type="ECO:0000256" key="11">
    <source>
        <dbReference type="ARBA" id="ARBA00023136"/>
    </source>
</evidence>
<organism evidence="13 14">
    <name type="scientific">Brochothrix campestris FSL F6-1037</name>
    <dbReference type="NCBI Taxonomy" id="1265861"/>
    <lineage>
        <taxon>Bacteria</taxon>
        <taxon>Bacillati</taxon>
        <taxon>Bacillota</taxon>
        <taxon>Bacilli</taxon>
        <taxon>Bacillales</taxon>
        <taxon>Listeriaceae</taxon>
        <taxon>Brochothrix</taxon>
    </lineage>
</organism>
<keyword evidence="4" id="KW-0808">Transferase</keyword>
<keyword evidence="11" id="KW-0472">Membrane</keyword>
<dbReference type="InterPro" id="IPR010559">
    <property type="entry name" value="Sig_transdc_His_kin_internal"/>
</dbReference>
<dbReference type="PANTHER" id="PTHR34220">
    <property type="entry name" value="SENSOR HISTIDINE KINASE YPDA"/>
    <property type="match status" value="1"/>
</dbReference>
<evidence type="ECO:0000313" key="13">
    <source>
        <dbReference type="EMBL" id="EUJ42086.1"/>
    </source>
</evidence>
<keyword evidence="6" id="KW-0547">Nucleotide-binding</keyword>
<evidence type="ECO:0000256" key="7">
    <source>
        <dbReference type="ARBA" id="ARBA00022777"/>
    </source>
</evidence>
<sequence length="250" mass="29094">MKSELMKRVKKNELKDIAAGINHMLDDINQQVKAIYVLEINQKEAELRALQSQINPHFLYNTLEYIRMYALSEGVDELADVVYAFASLLRNNTMQEKHITLQQEMAFCEKYVYLYQMRYPDRVAYHFTIAEDVTDVIIPKFLVQPLVENYFVHGIDFTRIDNAMSVKVYRKAERIFIDVIDNGRGVSEAERHDINHLLASKTKINKNAERSIGLMNVNNRLKLYYPTFSRMVLLQHQSGGLHVQLTFEGG</sequence>
<evidence type="ECO:0000256" key="4">
    <source>
        <dbReference type="ARBA" id="ARBA00022679"/>
    </source>
</evidence>
<keyword evidence="5" id="KW-0812">Transmembrane</keyword>
<dbReference type="GO" id="GO:0005524">
    <property type="term" value="F:ATP binding"/>
    <property type="evidence" value="ECO:0007669"/>
    <property type="project" value="UniProtKB-KW"/>
</dbReference>
<dbReference type="SUPFAM" id="SSF55874">
    <property type="entry name" value="ATPase domain of HSP90 chaperone/DNA topoisomerase II/histidine kinase"/>
    <property type="match status" value="1"/>
</dbReference>
<evidence type="ECO:0000256" key="5">
    <source>
        <dbReference type="ARBA" id="ARBA00022692"/>
    </source>
</evidence>
<name>W7D2D5_9LIST</name>
<dbReference type="EMBL" id="AODH01000002">
    <property type="protein sequence ID" value="EUJ42086.1"/>
    <property type="molecule type" value="Genomic_DNA"/>
</dbReference>
<evidence type="ECO:0000256" key="6">
    <source>
        <dbReference type="ARBA" id="ARBA00022741"/>
    </source>
</evidence>